<reference evidence="1" key="1">
    <citation type="submission" date="2022-04" db="EMBL/GenBank/DDBJ databases">
        <title>Genome of the entomopathogenic fungus Entomophthora muscae.</title>
        <authorList>
            <person name="Elya C."/>
            <person name="Lovett B.R."/>
            <person name="Lee E."/>
            <person name="Macias A.M."/>
            <person name="Hajek A.E."/>
            <person name="De Bivort B.L."/>
            <person name="Kasson M.T."/>
            <person name="De Fine Licht H.H."/>
            <person name="Stajich J.E."/>
        </authorList>
    </citation>
    <scope>NUCLEOTIDE SEQUENCE</scope>
    <source>
        <strain evidence="1">Berkeley</strain>
    </source>
</reference>
<evidence type="ECO:0000313" key="1">
    <source>
        <dbReference type="EMBL" id="KAJ9085743.1"/>
    </source>
</evidence>
<proteinExistence type="predicted"/>
<keyword evidence="2" id="KW-1185">Reference proteome</keyword>
<gene>
    <name evidence="1" type="ORF">DSO57_1010972</name>
</gene>
<accession>A0ACC2UFU7</accession>
<sequence length="148" mass="16728">MSTSTQYALKESDSQKANHTYDLGLTKLKTLPNSDLCKRVLLLNSMGTLIERSPSFTLHSFSSRFQSKEEWRKHMASEFLSTQTNPDASYHIVSAPKNTSLDSLTLLMDCLQITNKKRNNTNSIRGVRSKTIDKGKRGSRSKKGTEKR</sequence>
<dbReference type="EMBL" id="QTSX02000747">
    <property type="protein sequence ID" value="KAJ9085743.1"/>
    <property type="molecule type" value="Genomic_DNA"/>
</dbReference>
<organism evidence="1 2">
    <name type="scientific">Entomophthora muscae</name>
    <dbReference type="NCBI Taxonomy" id="34485"/>
    <lineage>
        <taxon>Eukaryota</taxon>
        <taxon>Fungi</taxon>
        <taxon>Fungi incertae sedis</taxon>
        <taxon>Zoopagomycota</taxon>
        <taxon>Entomophthoromycotina</taxon>
        <taxon>Entomophthoromycetes</taxon>
        <taxon>Entomophthorales</taxon>
        <taxon>Entomophthoraceae</taxon>
        <taxon>Entomophthora</taxon>
    </lineage>
</organism>
<name>A0ACC2UFU7_9FUNG</name>
<protein>
    <submittedName>
        <fullName evidence="1">Uncharacterized protein</fullName>
    </submittedName>
</protein>
<evidence type="ECO:0000313" key="2">
    <source>
        <dbReference type="Proteomes" id="UP001165960"/>
    </source>
</evidence>
<comment type="caution">
    <text evidence="1">The sequence shown here is derived from an EMBL/GenBank/DDBJ whole genome shotgun (WGS) entry which is preliminary data.</text>
</comment>
<dbReference type="Proteomes" id="UP001165960">
    <property type="component" value="Unassembled WGS sequence"/>
</dbReference>